<dbReference type="InterPro" id="IPR032675">
    <property type="entry name" value="LRR_dom_sf"/>
</dbReference>
<dbReference type="GO" id="GO:0019005">
    <property type="term" value="C:SCF ubiquitin ligase complex"/>
    <property type="evidence" value="ECO:0007669"/>
    <property type="project" value="TreeGrafter"/>
</dbReference>
<proteinExistence type="predicted"/>
<keyword evidence="3" id="KW-1185">Reference proteome</keyword>
<dbReference type="EMBL" id="JAYMYS010000008">
    <property type="protein sequence ID" value="KAK7385597.1"/>
    <property type="molecule type" value="Genomic_DNA"/>
</dbReference>
<protein>
    <recommendedName>
        <fullName evidence="1">F-box/LRR-repeat protein 15-like leucin rich repeat domain-containing protein</fullName>
    </recommendedName>
</protein>
<organism evidence="2 3">
    <name type="scientific">Psophocarpus tetragonolobus</name>
    <name type="common">Winged bean</name>
    <name type="synonym">Dolichos tetragonolobus</name>
    <dbReference type="NCBI Taxonomy" id="3891"/>
    <lineage>
        <taxon>Eukaryota</taxon>
        <taxon>Viridiplantae</taxon>
        <taxon>Streptophyta</taxon>
        <taxon>Embryophyta</taxon>
        <taxon>Tracheophyta</taxon>
        <taxon>Spermatophyta</taxon>
        <taxon>Magnoliopsida</taxon>
        <taxon>eudicotyledons</taxon>
        <taxon>Gunneridae</taxon>
        <taxon>Pentapetalae</taxon>
        <taxon>rosids</taxon>
        <taxon>fabids</taxon>
        <taxon>Fabales</taxon>
        <taxon>Fabaceae</taxon>
        <taxon>Papilionoideae</taxon>
        <taxon>50 kb inversion clade</taxon>
        <taxon>NPAAA clade</taxon>
        <taxon>indigoferoid/millettioid clade</taxon>
        <taxon>Phaseoleae</taxon>
        <taxon>Psophocarpus</taxon>
    </lineage>
</organism>
<comment type="caution">
    <text evidence="2">The sequence shown here is derived from an EMBL/GenBank/DDBJ whole genome shotgun (WGS) entry which is preliminary data.</text>
</comment>
<feature type="domain" description="F-box/LRR-repeat protein 15-like leucin rich repeat" evidence="1">
    <location>
        <begin position="32"/>
        <end position="173"/>
    </location>
</feature>
<reference evidence="2 3" key="1">
    <citation type="submission" date="2024-01" db="EMBL/GenBank/DDBJ databases">
        <title>The genomes of 5 underutilized Papilionoideae crops provide insights into root nodulation and disease resistanc.</title>
        <authorList>
            <person name="Jiang F."/>
        </authorList>
    </citation>
    <scope>NUCLEOTIDE SEQUENCE [LARGE SCALE GENOMIC DNA]</scope>
    <source>
        <strain evidence="2">DUOXIRENSHENG_FW03</strain>
        <tissue evidence="2">Leaves</tissue>
    </source>
</reference>
<dbReference type="PANTHER" id="PTHR13318:SF37">
    <property type="entry name" value="F-BOX DOMAIN-CONTAINING PROTEIN"/>
    <property type="match status" value="1"/>
</dbReference>
<evidence type="ECO:0000259" key="1">
    <source>
        <dbReference type="Pfam" id="PF25372"/>
    </source>
</evidence>
<accession>A0AAN9RYL6</accession>
<dbReference type="GO" id="GO:0031146">
    <property type="term" value="P:SCF-dependent proteasomal ubiquitin-dependent protein catabolic process"/>
    <property type="evidence" value="ECO:0007669"/>
    <property type="project" value="TreeGrafter"/>
</dbReference>
<evidence type="ECO:0000313" key="2">
    <source>
        <dbReference type="EMBL" id="KAK7385597.1"/>
    </source>
</evidence>
<dbReference type="SUPFAM" id="SSF52047">
    <property type="entry name" value="RNI-like"/>
    <property type="match status" value="1"/>
</dbReference>
<gene>
    <name evidence="2" type="ORF">VNO78_31323</name>
</gene>
<dbReference type="SMART" id="SM00367">
    <property type="entry name" value="LRR_CC"/>
    <property type="match status" value="3"/>
</dbReference>
<name>A0AAN9RYL6_PSOTE</name>
<dbReference type="PANTHER" id="PTHR13318">
    <property type="entry name" value="PARTNER OF PAIRED, ISOFORM B-RELATED"/>
    <property type="match status" value="1"/>
</dbReference>
<dbReference type="AlphaFoldDB" id="A0AAN9RYL6"/>
<dbReference type="InterPro" id="IPR006553">
    <property type="entry name" value="Leu-rich_rpt_Cys-con_subtyp"/>
</dbReference>
<dbReference type="Gene3D" id="3.80.10.10">
    <property type="entry name" value="Ribonuclease Inhibitor"/>
    <property type="match status" value="1"/>
</dbReference>
<dbReference type="Proteomes" id="UP001386955">
    <property type="component" value="Unassembled WGS sequence"/>
</dbReference>
<dbReference type="InterPro" id="IPR057207">
    <property type="entry name" value="FBXL15_LRR"/>
</dbReference>
<evidence type="ECO:0000313" key="3">
    <source>
        <dbReference type="Proteomes" id="UP001386955"/>
    </source>
</evidence>
<dbReference type="Pfam" id="PF25372">
    <property type="entry name" value="DUF7885"/>
    <property type="match status" value="1"/>
</dbReference>
<sequence length="348" mass="38857">MLEIMEKCLHHILQLKHLQDLVLEPCVGIESEGLTVLQASCKSMKSIGRIDIASLTNGAQNLEKLILSSSLINGACSIVSRKGFLLIGQCQLLEELDVTDTEIDDEGLWSISRCTKLSSLKLGMCLMITDNGLKHIANGCSKLKHLDLYRSSRITDDGIVAVALGYPLLEIKLSFCSVTEVRLIALASISCLHYISIFHVEGLSSNGLAAFLLACQNLTKVKLYACFESLIPQQILKYMEARGFVLVWREKMFEASVHLPFGRFSPLFSASGSRSKMMEATHWKEFVIEEVEVFTKTDEVVAASLVLSQHRRKELKEFIRDGNKKCKHKSQSKISIVGLSKTTNFKWI</sequence>